<dbReference type="EMBL" id="VXAL01004295">
    <property type="protein sequence ID" value="NXK46787.1"/>
    <property type="molecule type" value="Genomic_DNA"/>
</dbReference>
<evidence type="ECO:0000256" key="5">
    <source>
        <dbReference type="ARBA" id="ARBA00022729"/>
    </source>
</evidence>
<dbReference type="GO" id="GO:0005615">
    <property type="term" value="C:extracellular space"/>
    <property type="evidence" value="ECO:0007669"/>
    <property type="project" value="UniProtKB-KW"/>
</dbReference>
<dbReference type="GO" id="GO:0061844">
    <property type="term" value="P:antimicrobial humoral immune response mediated by antimicrobial peptide"/>
    <property type="evidence" value="ECO:0007669"/>
    <property type="project" value="TreeGrafter"/>
</dbReference>
<dbReference type="SMART" id="SM00199">
    <property type="entry name" value="SCY"/>
    <property type="match status" value="1"/>
</dbReference>
<sequence>MKSSTAAFAVLVVAALCYQVSSSPAAVNFSGPCCTQFSTKAFPPSRVIMYEHTSSHCSQPGVIFTTVKGKAFCGNLQDKWVQNILNQNKDK</sequence>
<evidence type="ECO:0000256" key="4">
    <source>
        <dbReference type="ARBA" id="ARBA00022525"/>
    </source>
</evidence>
<accession>A0A7L0JSP3</accession>
<keyword evidence="5 6" id="KW-0732">Signal</keyword>
<evidence type="ECO:0000256" key="1">
    <source>
        <dbReference type="ARBA" id="ARBA00004613"/>
    </source>
</evidence>
<dbReference type="SUPFAM" id="SSF54117">
    <property type="entry name" value="Interleukin 8-like chemokines"/>
    <property type="match status" value="1"/>
</dbReference>
<comment type="similarity">
    <text evidence="2">Belongs to the intercrine beta (chemokine CC) family.</text>
</comment>
<dbReference type="GO" id="GO:0030335">
    <property type="term" value="P:positive regulation of cell migration"/>
    <property type="evidence" value="ECO:0007669"/>
    <property type="project" value="TreeGrafter"/>
</dbReference>
<dbReference type="Proteomes" id="UP000537522">
    <property type="component" value="Unassembled WGS sequence"/>
</dbReference>
<gene>
    <name evidence="8" type="primary">Ccl4_2</name>
    <name evidence="8" type="ORF">CHATOR_R14561</name>
</gene>
<evidence type="ECO:0000259" key="7">
    <source>
        <dbReference type="SMART" id="SM00199"/>
    </source>
</evidence>
<dbReference type="InterPro" id="IPR039809">
    <property type="entry name" value="Chemokine_b/g/d"/>
</dbReference>
<reference evidence="8 9" key="1">
    <citation type="submission" date="2019-09" db="EMBL/GenBank/DDBJ databases">
        <title>Bird 10,000 Genomes (B10K) Project - Family phase.</title>
        <authorList>
            <person name="Zhang G."/>
        </authorList>
    </citation>
    <scope>NUCLEOTIDE SEQUENCE [LARGE SCALE GENOMIC DNA]</scope>
    <source>
        <strain evidence="8">B10K-DU-011-36</strain>
        <tissue evidence="8">Muscle</tissue>
    </source>
</reference>
<keyword evidence="4" id="KW-0964">Secreted</keyword>
<feature type="non-terminal residue" evidence="8">
    <location>
        <position position="91"/>
    </location>
</feature>
<dbReference type="GO" id="GO:0048020">
    <property type="term" value="F:CCR chemokine receptor binding"/>
    <property type="evidence" value="ECO:0007669"/>
    <property type="project" value="TreeGrafter"/>
</dbReference>
<dbReference type="Gene3D" id="2.40.50.40">
    <property type="match status" value="1"/>
</dbReference>
<dbReference type="Pfam" id="PF00048">
    <property type="entry name" value="IL8"/>
    <property type="match status" value="1"/>
</dbReference>
<dbReference type="GO" id="GO:0070098">
    <property type="term" value="P:chemokine-mediated signaling pathway"/>
    <property type="evidence" value="ECO:0007669"/>
    <property type="project" value="TreeGrafter"/>
</dbReference>
<dbReference type="InterPro" id="IPR001811">
    <property type="entry name" value="Chemokine_IL8-like_dom"/>
</dbReference>
<evidence type="ECO:0000256" key="3">
    <source>
        <dbReference type="ARBA" id="ARBA00022514"/>
    </source>
</evidence>
<feature type="signal peptide" evidence="6">
    <location>
        <begin position="1"/>
        <end position="22"/>
    </location>
</feature>
<feature type="domain" description="Chemokine interleukin-8-like" evidence="7">
    <location>
        <begin position="30"/>
        <end position="88"/>
    </location>
</feature>
<dbReference type="CDD" id="cd00272">
    <property type="entry name" value="Chemokine_CC"/>
    <property type="match status" value="1"/>
</dbReference>
<feature type="non-terminal residue" evidence="8">
    <location>
        <position position="1"/>
    </location>
</feature>
<proteinExistence type="inferred from homology"/>
<dbReference type="GO" id="GO:0008009">
    <property type="term" value="F:chemokine activity"/>
    <property type="evidence" value="ECO:0007669"/>
    <property type="project" value="InterPro"/>
</dbReference>
<feature type="chain" id="PRO_5029651855" evidence="6">
    <location>
        <begin position="23"/>
        <end position="91"/>
    </location>
</feature>
<dbReference type="PANTHER" id="PTHR12015:SF183">
    <property type="entry name" value="C-C MOTIF CHEMOKINE 3"/>
    <property type="match status" value="1"/>
</dbReference>
<dbReference type="InterPro" id="IPR036048">
    <property type="entry name" value="Interleukin_8-like_sf"/>
</dbReference>
<protein>
    <submittedName>
        <fullName evidence="8">CCL4 protein</fullName>
    </submittedName>
</protein>
<comment type="caution">
    <text evidence="8">The sequence shown here is derived from an EMBL/GenBank/DDBJ whole genome shotgun (WGS) entry which is preliminary data.</text>
</comment>
<evidence type="ECO:0000313" key="9">
    <source>
        <dbReference type="Proteomes" id="UP000537522"/>
    </source>
</evidence>
<dbReference type="FunFam" id="2.40.50.40:FF:000002">
    <property type="entry name" value="C-C motif chemokine"/>
    <property type="match status" value="1"/>
</dbReference>
<evidence type="ECO:0000313" key="8">
    <source>
        <dbReference type="EMBL" id="NXK46787.1"/>
    </source>
</evidence>
<organism evidence="8 9">
    <name type="scientific">Chauna torquata</name>
    <name type="common">Southern screamer</name>
    <dbReference type="NCBI Taxonomy" id="30388"/>
    <lineage>
        <taxon>Eukaryota</taxon>
        <taxon>Metazoa</taxon>
        <taxon>Chordata</taxon>
        <taxon>Craniata</taxon>
        <taxon>Vertebrata</taxon>
        <taxon>Euteleostomi</taxon>
        <taxon>Archelosauria</taxon>
        <taxon>Archosauria</taxon>
        <taxon>Dinosauria</taxon>
        <taxon>Saurischia</taxon>
        <taxon>Theropoda</taxon>
        <taxon>Coelurosauria</taxon>
        <taxon>Aves</taxon>
        <taxon>Neognathae</taxon>
        <taxon>Galloanserae</taxon>
        <taxon>Anseriformes</taxon>
        <taxon>Anhimidae</taxon>
        <taxon>Chauna</taxon>
    </lineage>
</organism>
<name>A0A7L0JSP3_CHATO</name>
<keyword evidence="9" id="KW-1185">Reference proteome</keyword>
<keyword evidence="3" id="KW-0202">Cytokine</keyword>
<evidence type="ECO:0000256" key="2">
    <source>
        <dbReference type="ARBA" id="ARBA00010868"/>
    </source>
</evidence>
<comment type="subcellular location">
    <subcellularLocation>
        <location evidence="1">Secreted</location>
    </subcellularLocation>
</comment>
<dbReference type="PANTHER" id="PTHR12015">
    <property type="entry name" value="SMALL INDUCIBLE CYTOKINE A"/>
    <property type="match status" value="1"/>
</dbReference>
<evidence type="ECO:0000256" key="6">
    <source>
        <dbReference type="SAM" id="SignalP"/>
    </source>
</evidence>
<dbReference type="AlphaFoldDB" id="A0A7L0JSP3"/>
<dbReference type="GO" id="GO:0006954">
    <property type="term" value="P:inflammatory response"/>
    <property type="evidence" value="ECO:0007669"/>
    <property type="project" value="TreeGrafter"/>
</dbReference>